<dbReference type="RefSeq" id="WP_260595296.1">
    <property type="nucleotide sequence ID" value="NZ_CP104003.1"/>
</dbReference>
<keyword evidence="1" id="KW-0812">Transmembrane</keyword>
<dbReference type="Proteomes" id="UP001057580">
    <property type="component" value="Chromosome"/>
</dbReference>
<reference evidence="2" key="1">
    <citation type="submission" date="2022-09" db="EMBL/GenBank/DDBJ databases">
        <title>Diverse halophilic archaea isolated from saline environments.</title>
        <authorList>
            <person name="Cui H.-L."/>
        </authorList>
    </citation>
    <scope>NUCLEOTIDE SEQUENCE</scope>
    <source>
        <strain evidence="2">ZS-35-S2</strain>
    </source>
</reference>
<feature type="transmembrane region" description="Helical" evidence="1">
    <location>
        <begin position="12"/>
        <end position="30"/>
    </location>
</feature>
<evidence type="ECO:0000313" key="3">
    <source>
        <dbReference type="Proteomes" id="UP001057580"/>
    </source>
</evidence>
<evidence type="ECO:0000256" key="1">
    <source>
        <dbReference type="SAM" id="Phobius"/>
    </source>
</evidence>
<keyword evidence="1" id="KW-0472">Membrane</keyword>
<sequence length="72" mass="7452">MSSEERSEGALKIKLAGTLIVGASMGLITLQGDVPLWVTGVAVLAGLVVGAALVWFVFPGTGEVQSRAGRRR</sequence>
<dbReference type="AlphaFoldDB" id="A0A9E7U9Q0"/>
<keyword evidence="3" id="KW-1185">Reference proteome</keyword>
<gene>
    <name evidence="2" type="ORF">N0B31_07750</name>
</gene>
<feature type="transmembrane region" description="Helical" evidence="1">
    <location>
        <begin position="36"/>
        <end position="58"/>
    </location>
</feature>
<dbReference type="EMBL" id="CP104003">
    <property type="protein sequence ID" value="UWM56176.1"/>
    <property type="molecule type" value="Genomic_DNA"/>
</dbReference>
<protein>
    <submittedName>
        <fullName evidence="2">Uncharacterized protein</fullName>
    </submittedName>
</protein>
<evidence type="ECO:0000313" key="2">
    <source>
        <dbReference type="EMBL" id="UWM56176.1"/>
    </source>
</evidence>
<dbReference type="GeneID" id="74942306"/>
<keyword evidence="1" id="KW-1133">Transmembrane helix</keyword>
<name>A0A9E7U9Q0_9EURY</name>
<dbReference type="KEGG" id="ssai:N0B31_07750"/>
<organism evidence="2 3">
    <name type="scientific">Salinirubellus salinus</name>
    <dbReference type="NCBI Taxonomy" id="1364945"/>
    <lineage>
        <taxon>Archaea</taxon>
        <taxon>Methanobacteriati</taxon>
        <taxon>Methanobacteriota</taxon>
        <taxon>Stenosarchaea group</taxon>
        <taxon>Halobacteria</taxon>
        <taxon>Halobacteriales</taxon>
        <taxon>Natronomonadaceae</taxon>
        <taxon>Salinirubellus</taxon>
    </lineage>
</organism>
<proteinExistence type="predicted"/>
<accession>A0A9E7U9Q0</accession>